<proteinExistence type="predicted"/>
<organism evidence="2 3">
    <name type="scientific">Polyangium spumosum</name>
    <dbReference type="NCBI Taxonomy" id="889282"/>
    <lineage>
        <taxon>Bacteria</taxon>
        <taxon>Pseudomonadati</taxon>
        <taxon>Myxococcota</taxon>
        <taxon>Polyangia</taxon>
        <taxon>Polyangiales</taxon>
        <taxon>Polyangiaceae</taxon>
        <taxon>Polyangium</taxon>
    </lineage>
</organism>
<dbReference type="PANTHER" id="PTHR24422:SF10">
    <property type="entry name" value="CHEMOTAXIS PROTEIN METHYLTRANSFERASE 2"/>
    <property type="match status" value="1"/>
</dbReference>
<reference evidence="2 3" key="1">
    <citation type="submission" date="2019-10" db="EMBL/GenBank/DDBJ databases">
        <title>A soil myxobacterium in the family Polyangiaceae.</title>
        <authorList>
            <person name="Li Y."/>
            <person name="Wang J."/>
        </authorList>
    </citation>
    <scope>NUCLEOTIDE SEQUENCE [LARGE SCALE GENOMIC DNA]</scope>
    <source>
        <strain evidence="2 3">DSM 14734</strain>
    </source>
</reference>
<evidence type="ECO:0000313" key="2">
    <source>
        <dbReference type="EMBL" id="MRG91277.1"/>
    </source>
</evidence>
<dbReference type="PROSITE" id="PS50123">
    <property type="entry name" value="CHER"/>
    <property type="match status" value="1"/>
</dbReference>
<gene>
    <name evidence="2" type="ORF">GF068_04975</name>
</gene>
<dbReference type="AlphaFoldDB" id="A0A6N7PHJ8"/>
<accession>A0A6N7PHJ8</accession>
<dbReference type="PRINTS" id="PR00996">
    <property type="entry name" value="CHERMTFRASE"/>
</dbReference>
<keyword evidence="2" id="KW-0489">Methyltransferase</keyword>
<dbReference type="Gene3D" id="3.40.50.150">
    <property type="entry name" value="Vaccinia Virus protein VP39"/>
    <property type="match status" value="1"/>
</dbReference>
<dbReference type="CDD" id="cd02440">
    <property type="entry name" value="AdoMet_MTases"/>
    <property type="match status" value="1"/>
</dbReference>
<dbReference type="InterPro" id="IPR000780">
    <property type="entry name" value="CheR_MeTrfase"/>
</dbReference>
<dbReference type="OrthoDB" id="5495272at2"/>
<dbReference type="InterPro" id="IPR022642">
    <property type="entry name" value="CheR_C"/>
</dbReference>
<dbReference type="EMBL" id="WJIE01000001">
    <property type="protein sequence ID" value="MRG91277.1"/>
    <property type="molecule type" value="Genomic_DNA"/>
</dbReference>
<feature type="domain" description="CheR-type methyltransferase" evidence="1">
    <location>
        <begin position="63"/>
        <end position="273"/>
    </location>
</feature>
<dbReference type="InterPro" id="IPR050903">
    <property type="entry name" value="Bact_Chemotaxis_MeTrfase"/>
</dbReference>
<dbReference type="RefSeq" id="WP_153818089.1">
    <property type="nucleotide sequence ID" value="NZ_WJIE01000001.1"/>
</dbReference>
<evidence type="ECO:0000259" key="1">
    <source>
        <dbReference type="PROSITE" id="PS50123"/>
    </source>
</evidence>
<dbReference type="InterPro" id="IPR029063">
    <property type="entry name" value="SAM-dependent_MTases_sf"/>
</dbReference>
<name>A0A6N7PHJ8_9BACT</name>
<sequence length="299" mass="33336">MRRGTRGVCFSAARSVFFFLFTPRAGGTSVSGPDSGDRAVDVALKLAEELFGFGSSGATPGWVRDRVRRYLEHQSYKSGFTMNEVARELIKDKAAVERIVTSLRVGETRFYRDGAQWEAIERHLEKLFPADVELQVLSAGCSTGEEAYTMGMLLTAARRRFRVLGVDRSAEAIAVAREATYGREAARDIPPAWVERFCDEQNGRLRVGLLVRNAVEFEEYDLVKRVPQGPFHLILFKNVLLYLTPQAGEQVATRLANELEDGGVLFSAASEVLRLRSMGLETVRLTPSVTAFRPAKRRP</sequence>
<keyword evidence="3" id="KW-1185">Reference proteome</keyword>
<keyword evidence="2" id="KW-0808">Transferase</keyword>
<dbReference type="PANTHER" id="PTHR24422">
    <property type="entry name" value="CHEMOTAXIS PROTEIN METHYLTRANSFERASE"/>
    <property type="match status" value="1"/>
</dbReference>
<protein>
    <submittedName>
        <fullName evidence="2">Methyltransferase domain-containing protein</fullName>
    </submittedName>
</protein>
<dbReference type="GO" id="GO:0008757">
    <property type="term" value="F:S-adenosylmethionine-dependent methyltransferase activity"/>
    <property type="evidence" value="ECO:0007669"/>
    <property type="project" value="InterPro"/>
</dbReference>
<evidence type="ECO:0000313" key="3">
    <source>
        <dbReference type="Proteomes" id="UP000440224"/>
    </source>
</evidence>
<dbReference type="SMART" id="SM00138">
    <property type="entry name" value="MeTrc"/>
    <property type="match status" value="1"/>
</dbReference>
<dbReference type="SUPFAM" id="SSF53335">
    <property type="entry name" value="S-adenosyl-L-methionine-dependent methyltransferases"/>
    <property type="match status" value="1"/>
</dbReference>
<dbReference type="Pfam" id="PF01739">
    <property type="entry name" value="CheR"/>
    <property type="match status" value="1"/>
</dbReference>
<comment type="caution">
    <text evidence="2">The sequence shown here is derived from an EMBL/GenBank/DDBJ whole genome shotgun (WGS) entry which is preliminary data.</text>
</comment>
<dbReference type="Proteomes" id="UP000440224">
    <property type="component" value="Unassembled WGS sequence"/>
</dbReference>
<dbReference type="GO" id="GO:0032259">
    <property type="term" value="P:methylation"/>
    <property type="evidence" value="ECO:0007669"/>
    <property type="project" value="UniProtKB-KW"/>
</dbReference>